<gene>
    <name evidence="1" type="ORF">F6X42_18820</name>
</gene>
<keyword evidence="2" id="KW-1185">Reference proteome</keyword>
<proteinExistence type="predicted"/>
<reference evidence="1 2" key="1">
    <citation type="submission" date="2019-09" db="EMBL/GenBank/DDBJ databases">
        <title>Paraburkholderia podalyriae sp. nov., A South African Podalyria-associated rhizobium.</title>
        <authorList>
            <person name="Mavima L."/>
            <person name="Beukes C.W."/>
            <person name="Palmer M."/>
            <person name="De Meyer S.E."/>
            <person name="James E.K."/>
            <person name="Maluk M."/>
            <person name="Avontuur J.R."/>
            <person name="Chan W.Y."/>
            <person name="Venter S.N."/>
            <person name="Steenkamp E.T."/>
        </authorList>
    </citation>
    <scope>NUCLEOTIDE SEQUENCE [LARGE SCALE GENOMIC DNA]</scope>
    <source>
        <strain evidence="1 2">WC7.3b</strain>
    </source>
</reference>
<sequence length="96" mass="11208">MAGTQPKVAVRLVDGKYVMGLTEEERWQRYDACEDLALQLAAYCTRKSTLNPEWTRECNLERAGRGMADKVRRGLWDVSPAEQRWVMARVRSFLEW</sequence>
<dbReference type="EMBL" id="VZQQ01000014">
    <property type="protein sequence ID" value="MBC8748579.1"/>
    <property type="molecule type" value="Genomic_DNA"/>
</dbReference>
<evidence type="ECO:0000313" key="2">
    <source>
        <dbReference type="Proteomes" id="UP000736373"/>
    </source>
</evidence>
<dbReference type="Proteomes" id="UP000736373">
    <property type="component" value="Unassembled WGS sequence"/>
</dbReference>
<evidence type="ECO:0000313" key="1">
    <source>
        <dbReference type="EMBL" id="MBC8748579.1"/>
    </source>
</evidence>
<organism evidence="1 2">
    <name type="scientific">Paraburkholderia podalyriae</name>
    <dbReference type="NCBI Taxonomy" id="1938811"/>
    <lineage>
        <taxon>Bacteria</taxon>
        <taxon>Pseudomonadati</taxon>
        <taxon>Pseudomonadota</taxon>
        <taxon>Betaproteobacteria</taxon>
        <taxon>Burkholderiales</taxon>
        <taxon>Burkholderiaceae</taxon>
        <taxon>Paraburkholderia</taxon>
    </lineage>
</organism>
<protein>
    <submittedName>
        <fullName evidence="1">Uncharacterized protein</fullName>
    </submittedName>
</protein>
<comment type="caution">
    <text evidence="1">The sequence shown here is derived from an EMBL/GenBank/DDBJ whole genome shotgun (WGS) entry which is preliminary data.</text>
</comment>
<accession>A0ABR7PQP9</accession>
<name>A0ABR7PQP9_9BURK</name>